<accession>A0A8C8EZT1</accession>
<dbReference type="Gene3D" id="1.20.1270.60">
    <property type="entry name" value="Arfaptin homology (AH) domain/BAR domain"/>
    <property type="match status" value="1"/>
</dbReference>
<dbReference type="GeneTree" id="ENSGT00940000154940"/>
<comment type="similarity">
    <text evidence="1">Belongs to the sorting nexin family.</text>
</comment>
<dbReference type="InterPro" id="IPR014637">
    <property type="entry name" value="SNX5/SNX6/SNX32"/>
</dbReference>
<dbReference type="SUPFAM" id="SSF103657">
    <property type="entry name" value="BAR/IMD domain-like"/>
    <property type="match status" value="1"/>
</dbReference>
<dbReference type="CDD" id="cd07292">
    <property type="entry name" value="PX_SNX6"/>
    <property type="match status" value="1"/>
</dbReference>
<dbReference type="Gene3D" id="3.30.1520.10">
    <property type="entry name" value="Phox-like domain"/>
    <property type="match status" value="1"/>
</dbReference>
<dbReference type="GO" id="GO:0042147">
    <property type="term" value="P:retrograde transport, endosome to Golgi"/>
    <property type="evidence" value="ECO:0007669"/>
    <property type="project" value="TreeGrafter"/>
</dbReference>
<keyword evidence="2" id="KW-0813">Transport</keyword>
<feature type="domain" description="PX" evidence="4">
    <location>
        <begin position="22"/>
        <end position="169"/>
    </location>
</feature>
<dbReference type="Proteomes" id="UP000694402">
    <property type="component" value="Unassembled WGS sequence"/>
</dbReference>
<dbReference type="InterPro" id="IPR042136">
    <property type="entry name" value="PX_SNX6"/>
</dbReference>
<gene>
    <name evidence="5" type="primary">SNX6</name>
</gene>
<dbReference type="PIRSF" id="PIRSF036924">
    <property type="entry name" value="Snx5_Snx6"/>
    <property type="match status" value="1"/>
</dbReference>
<dbReference type="Ensembl" id="ENSOTST00005029627.2">
    <property type="protein sequence ID" value="ENSOTSP00005027428.2"/>
    <property type="gene ID" value="ENSOTSG00005011088.2"/>
</dbReference>
<dbReference type="AlphaFoldDB" id="A0A8C8EZT1"/>
<proteinExistence type="inferred from homology"/>
<dbReference type="PROSITE" id="PS50195">
    <property type="entry name" value="PX"/>
    <property type="match status" value="1"/>
</dbReference>
<keyword evidence="3" id="KW-0653">Protein transport</keyword>
<evidence type="ECO:0000259" key="4">
    <source>
        <dbReference type="PROSITE" id="PS50195"/>
    </source>
</evidence>
<evidence type="ECO:0000256" key="3">
    <source>
        <dbReference type="ARBA" id="ARBA00022927"/>
    </source>
</evidence>
<dbReference type="PANTHER" id="PTHR45850:SF4">
    <property type="entry name" value="SORTING NEXIN-6"/>
    <property type="match status" value="1"/>
</dbReference>
<dbReference type="Pfam" id="PF00787">
    <property type="entry name" value="PX"/>
    <property type="match status" value="1"/>
</dbReference>
<evidence type="ECO:0000313" key="6">
    <source>
        <dbReference type="Proteomes" id="UP000694402"/>
    </source>
</evidence>
<dbReference type="Pfam" id="PF09325">
    <property type="entry name" value="Vps5"/>
    <property type="match status" value="1"/>
</dbReference>
<evidence type="ECO:0000313" key="5">
    <source>
        <dbReference type="Ensembl" id="ENSOTSP00005027428.2"/>
    </source>
</evidence>
<dbReference type="PANTHER" id="PTHR45850">
    <property type="entry name" value="SORTING NEXIN FAMILY MEMBER"/>
    <property type="match status" value="1"/>
</dbReference>
<dbReference type="InterPro" id="IPR001683">
    <property type="entry name" value="PX_dom"/>
</dbReference>
<organism evidence="5 6">
    <name type="scientific">Oncorhynchus tshawytscha</name>
    <name type="common">Chinook salmon</name>
    <name type="synonym">Salmo tshawytscha</name>
    <dbReference type="NCBI Taxonomy" id="74940"/>
    <lineage>
        <taxon>Eukaryota</taxon>
        <taxon>Metazoa</taxon>
        <taxon>Chordata</taxon>
        <taxon>Craniata</taxon>
        <taxon>Vertebrata</taxon>
        <taxon>Euteleostomi</taxon>
        <taxon>Actinopterygii</taxon>
        <taxon>Neopterygii</taxon>
        <taxon>Teleostei</taxon>
        <taxon>Protacanthopterygii</taxon>
        <taxon>Salmoniformes</taxon>
        <taxon>Salmonidae</taxon>
        <taxon>Salmoninae</taxon>
        <taxon>Oncorhynchus</taxon>
    </lineage>
</organism>
<name>A0A8C8EZT1_ONCTS</name>
<dbReference type="InterPro" id="IPR027267">
    <property type="entry name" value="AH/BAR_dom_sf"/>
</dbReference>
<evidence type="ECO:0000256" key="1">
    <source>
        <dbReference type="ARBA" id="ARBA00010883"/>
    </source>
</evidence>
<dbReference type="GO" id="GO:0035091">
    <property type="term" value="F:phosphatidylinositol binding"/>
    <property type="evidence" value="ECO:0007669"/>
    <property type="project" value="InterPro"/>
</dbReference>
<reference evidence="5" key="2">
    <citation type="submission" date="2025-09" db="UniProtKB">
        <authorList>
            <consortium name="Ensembl"/>
        </authorList>
    </citation>
    <scope>IDENTIFICATION</scope>
</reference>
<protein>
    <recommendedName>
        <fullName evidence="4">PX domain-containing protein</fullName>
    </recommendedName>
</protein>
<evidence type="ECO:0000256" key="2">
    <source>
        <dbReference type="ARBA" id="ARBA00022448"/>
    </source>
</evidence>
<sequence length="375" mass="42993">MDDGPDFLSEEDRGPRAVNVDLQTDATLQVDISDALSERDKVKFTVHTKSTLPNFKQNEFSVVRQHEEFIWLHDSFVENEEYAGYIIPPAPPRPDFDASREKLQKLGEGEGSMTKEEFTKMKQELEAEYLAIFKKTVAMHEVFLCRVAAHPVLRKDLNFHVFLEYNQDLSVRGKNKREKMEDFFKNVVKSADGVLVAGVKDVDDFFEHEKTFLLEYHNRVKDASAKSDRMIRSHKSKNVSSTSICLHLLVLMDFSSDSVVFIIINVQNGICCFFLKDLLYRRGRALVDYENANKALDRARAKNKDVLQAETSQQVCCQKFEKISESAKQELIDFKTRRVAAFRKNLVELAELELKHAKGNLQLLQSCLGVLKGDT</sequence>
<dbReference type="SUPFAM" id="SSF64268">
    <property type="entry name" value="PX domain"/>
    <property type="match status" value="1"/>
</dbReference>
<reference evidence="5" key="1">
    <citation type="submission" date="2025-08" db="UniProtKB">
        <authorList>
            <consortium name="Ensembl"/>
        </authorList>
    </citation>
    <scope>IDENTIFICATION</scope>
</reference>
<dbReference type="GO" id="GO:0015031">
    <property type="term" value="P:protein transport"/>
    <property type="evidence" value="ECO:0007669"/>
    <property type="project" value="UniProtKB-KW"/>
</dbReference>
<dbReference type="GO" id="GO:0005768">
    <property type="term" value="C:endosome"/>
    <property type="evidence" value="ECO:0007669"/>
    <property type="project" value="TreeGrafter"/>
</dbReference>
<keyword evidence="6" id="KW-1185">Reference proteome</keyword>
<dbReference type="InterPro" id="IPR036871">
    <property type="entry name" value="PX_dom_sf"/>
</dbReference>
<dbReference type="GO" id="GO:0005829">
    <property type="term" value="C:cytosol"/>
    <property type="evidence" value="ECO:0007669"/>
    <property type="project" value="GOC"/>
</dbReference>
<dbReference type="InterPro" id="IPR015404">
    <property type="entry name" value="Vps5_C"/>
</dbReference>